<evidence type="ECO:0000256" key="1">
    <source>
        <dbReference type="SAM" id="MobiDB-lite"/>
    </source>
</evidence>
<name>A0A0G4ID49_9ALVE</name>
<accession>A0A0G4ID49</accession>
<dbReference type="EMBL" id="CDMZ01005841">
    <property type="protein sequence ID" value="CEM55046.1"/>
    <property type="molecule type" value="Genomic_DNA"/>
</dbReference>
<dbReference type="AlphaFoldDB" id="A0A0G4ID49"/>
<protein>
    <submittedName>
        <fullName evidence="2">Uncharacterized protein</fullName>
    </submittedName>
</protein>
<organism evidence="2">
    <name type="scientific">Chromera velia CCMP2878</name>
    <dbReference type="NCBI Taxonomy" id="1169474"/>
    <lineage>
        <taxon>Eukaryota</taxon>
        <taxon>Sar</taxon>
        <taxon>Alveolata</taxon>
        <taxon>Colpodellida</taxon>
        <taxon>Chromeraceae</taxon>
        <taxon>Chromera</taxon>
    </lineage>
</organism>
<feature type="region of interest" description="Disordered" evidence="1">
    <location>
        <begin position="1"/>
        <end position="32"/>
    </location>
</feature>
<gene>
    <name evidence="2" type="ORF">Cvel_13266</name>
</gene>
<reference evidence="2" key="1">
    <citation type="submission" date="2014-11" db="EMBL/GenBank/DDBJ databases">
        <authorList>
            <person name="Otto D Thomas"/>
            <person name="Naeem Raeece"/>
        </authorList>
    </citation>
    <scope>NUCLEOTIDE SEQUENCE</scope>
</reference>
<evidence type="ECO:0000313" key="2">
    <source>
        <dbReference type="EMBL" id="CEM55046.1"/>
    </source>
</evidence>
<dbReference type="VEuPathDB" id="CryptoDB:Cvel_13266"/>
<proteinExistence type="predicted"/>
<sequence length="228" mass="24106">MHHIDTGIVGEDANMFSNGAQQNHQGGGRQGQALTTWHPEMMKDNSVMPQIQSQQESGEQGLCGVLQRFQQLGLTPSSAELQLPNPNRFGIPDHRHPFPRSPVESFGDDMDDTAVPIVSEDLPGFASCGFDQTAVAPTNSAAMGGVAFSQRLSDHGFISGGHVEGLVNADETAFNFLPSFSPNAANLSDSHSTAIMMGDSNQSPQANSASVPFIAFGTWTDGPHASGV</sequence>